<keyword evidence="1" id="KW-0812">Transmembrane</keyword>
<gene>
    <name evidence="2" type="ORF">SAMN05660866_03196</name>
</gene>
<proteinExistence type="predicted"/>
<dbReference type="STRING" id="561365.SAMN05660866_03196"/>
<sequence>MLTENKFSKYLLYAIGEIALVMIGIILALQVNNQNEIRKLNNLYKTYEVNIISELKTDLLKLNEMDSLGKVRTVTIENYVDYFNTDKLDTNILKSKADSLRLNLNFFGTSTYTIQDLLSTGNLKLFPSHKRNALLKYKNFADKITVAEFKSLEQVDEVTLDFRKEIDLLFSFNYTQKEHTEVKNWEYNIDSPQMRMRNNSLSYYLKLYQRQERIYESIRKETIKLIEILENNNKG</sequence>
<keyword evidence="1" id="KW-0472">Membrane</keyword>
<evidence type="ECO:0000313" key="2">
    <source>
        <dbReference type="EMBL" id="SKB77406.1"/>
    </source>
</evidence>
<feature type="transmembrane region" description="Helical" evidence="1">
    <location>
        <begin position="12"/>
        <end position="31"/>
    </location>
</feature>
<dbReference type="Proteomes" id="UP000190339">
    <property type="component" value="Unassembled WGS sequence"/>
</dbReference>
<organism evidence="2 3">
    <name type="scientific">Maribacter arcticus</name>
    <dbReference type="NCBI Taxonomy" id="561365"/>
    <lineage>
        <taxon>Bacteria</taxon>
        <taxon>Pseudomonadati</taxon>
        <taxon>Bacteroidota</taxon>
        <taxon>Flavobacteriia</taxon>
        <taxon>Flavobacteriales</taxon>
        <taxon>Flavobacteriaceae</taxon>
        <taxon>Maribacter</taxon>
    </lineage>
</organism>
<keyword evidence="3" id="KW-1185">Reference proteome</keyword>
<evidence type="ECO:0000256" key="1">
    <source>
        <dbReference type="SAM" id="Phobius"/>
    </source>
</evidence>
<dbReference type="AlphaFoldDB" id="A0A1T5E0X9"/>
<evidence type="ECO:0000313" key="3">
    <source>
        <dbReference type="Proteomes" id="UP000190339"/>
    </source>
</evidence>
<keyword evidence="1" id="KW-1133">Transmembrane helix</keyword>
<reference evidence="3" key="1">
    <citation type="submission" date="2017-02" db="EMBL/GenBank/DDBJ databases">
        <authorList>
            <person name="Varghese N."/>
            <person name="Submissions S."/>
        </authorList>
    </citation>
    <scope>NUCLEOTIDE SEQUENCE [LARGE SCALE GENOMIC DNA]</scope>
    <source>
        <strain evidence="3">DSM 23546</strain>
    </source>
</reference>
<dbReference type="EMBL" id="FUYL01000011">
    <property type="protein sequence ID" value="SKB77406.1"/>
    <property type="molecule type" value="Genomic_DNA"/>
</dbReference>
<accession>A0A1T5E0X9</accession>
<name>A0A1T5E0X9_9FLAO</name>
<protein>
    <submittedName>
        <fullName evidence="2">Uncharacterized protein</fullName>
    </submittedName>
</protein>